<dbReference type="InterPro" id="IPR043035">
    <property type="entry name" value="Ribosomal_mL64_sf"/>
</dbReference>
<reference evidence="2 3" key="1">
    <citation type="journal article" date="2018" name="Mol. Biol. Evol.">
        <title>Analysis of the draft genome of the red seaweed Gracilariopsis chorda provides insights into genome size evolution in Rhodophyta.</title>
        <authorList>
            <person name="Lee J."/>
            <person name="Yang E.C."/>
            <person name="Graf L."/>
            <person name="Yang J.H."/>
            <person name="Qiu H."/>
            <person name="Zel Zion U."/>
            <person name="Chan C.X."/>
            <person name="Stephens T.G."/>
            <person name="Weber A.P.M."/>
            <person name="Boo G.H."/>
            <person name="Boo S.M."/>
            <person name="Kim K.M."/>
            <person name="Shin Y."/>
            <person name="Jung M."/>
            <person name="Lee S.J."/>
            <person name="Yim H.S."/>
            <person name="Lee J.H."/>
            <person name="Bhattacharya D."/>
            <person name="Yoon H.S."/>
        </authorList>
    </citation>
    <scope>NUCLEOTIDE SEQUENCE [LARGE SCALE GENOMIC DNA]</scope>
    <source>
        <strain evidence="2 3">SKKU-2015</strain>
        <tissue evidence="2">Whole body</tissue>
    </source>
</reference>
<comment type="caution">
    <text evidence="2">The sequence shown here is derived from an EMBL/GenBank/DDBJ whole genome shotgun (WGS) entry which is preliminary data.</text>
</comment>
<keyword evidence="3" id="KW-1185">Reference proteome</keyword>
<dbReference type="PANTHER" id="PTHR36781">
    <property type="entry name" value="OS05G0114600 PROTEIN"/>
    <property type="match status" value="1"/>
</dbReference>
<dbReference type="EMBL" id="NBIV01000101">
    <property type="protein sequence ID" value="PXF44137.1"/>
    <property type="molecule type" value="Genomic_DNA"/>
</dbReference>
<dbReference type="AlphaFoldDB" id="A0A2V3IPZ9"/>
<name>A0A2V3IPZ9_9FLOR</name>
<evidence type="ECO:0000256" key="1">
    <source>
        <dbReference type="SAM" id="MobiDB-lite"/>
    </source>
</evidence>
<sequence length="136" mass="16152">MKPKNITIKNLAEVVAAKAARPEVMKPQKVNDKWRMPKMSAMAIARRRKEYLKAGKEWPWDIPHKIVEKRVPFKGHLRELRYRQKKEEIARCMARMPKLIEEYRKRTAERKKKKKEEGLLGLLRKPREVPGVSSRV</sequence>
<dbReference type="PANTHER" id="PTHR36781:SF1">
    <property type="entry name" value="OS05G0114600 PROTEIN"/>
    <property type="match status" value="1"/>
</dbReference>
<gene>
    <name evidence="2" type="ORF">BWQ96_06110</name>
</gene>
<evidence type="ECO:0000313" key="3">
    <source>
        <dbReference type="Proteomes" id="UP000247409"/>
    </source>
</evidence>
<evidence type="ECO:0000313" key="2">
    <source>
        <dbReference type="EMBL" id="PXF44137.1"/>
    </source>
</evidence>
<dbReference type="OrthoDB" id="18529at2759"/>
<dbReference type="Proteomes" id="UP000247409">
    <property type="component" value="Unassembled WGS sequence"/>
</dbReference>
<accession>A0A2V3IPZ9</accession>
<proteinExistence type="predicted"/>
<dbReference type="Gene3D" id="6.10.280.120">
    <property type="entry name" value="Growth arrest and DNA-damage-inducible proteins-interacting protein 1"/>
    <property type="match status" value="1"/>
</dbReference>
<feature type="region of interest" description="Disordered" evidence="1">
    <location>
        <begin position="107"/>
        <end position="136"/>
    </location>
</feature>
<organism evidence="2 3">
    <name type="scientific">Gracilariopsis chorda</name>
    <dbReference type="NCBI Taxonomy" id="448386"/>
    <lineage>
        <taxon>Eukaryota</taxon>
        <taxon>Rhodophyta</taxon>
        <taxon>Florideophyceae</taxon>
        <taxon>Rhodymeniophycidae</taxon>
        <taxon>Gracilariales</taxon>
        <taxon>Gracilariaceae</taxon>
        <taxon>Gracilariopsis</taxon>
    </lineage>
</organism>
<protein>
    <recommendedName>
        <fullName evidence="4">MRPL25 domain-containing protein</fullName>
    </recommendedName>
</protein>
<evidence type="ECO:0008006" key="4">
    <source>
        <dbReference type="Google" id="ProtNLM"/>
    </source>
</evidence>